<dbReference type="EMBL" id="AP024849">
    <property type="protein sequence ID" value="BCZ45772.1"/>
    <property type="molecule type" value="Genomic_DNA"/>
</dbReference>
<dbReference type="InterPro" id="IPR051531">
    <property type="entry name" value="N-acetyltransferase"/>
</dbReference>
<evidence type="ECO:0000313" key="3">
    <source>
        <dbReference type="Proteomes" id="UP000824633"/>
    </source>
</evidence>
<gene>
    <name evidence="2" type="ORF">psyc5s11_18390</name>
</gene>
<dbReference type="RefSeq" id="WP_224037328.1">
    <property type="nucleotide sequence ID" value="NZ_AP024849.1"/>
</dbReference>
<dbReference type="Proteomes" id="UP000824633">
    <property type="component" value="Chromosome"/>
</dbReference>
<dbReference type="PROSITE" id="PS51186">
    <property type="entry name" value="GNAT"/>
    <property type="match status" value="1"/>
</dbReference>
<name>A0ABM7T2D5_9CLOT</name>
<evidence type="ECO:0000259" key="1">
    <source>
        <dbReference type="PROSITE" id="PS51186"/>
    </source>
</evidence>
<keyword evidence="3" id="KW-1185">Reference proteome</keyword>
<dbReference type="Gene3D" id="3.40.630.30">
    <property type="match status" value="1"/>
</dbReference>
<proteinExistence type="predicted"/>
<dbReference type="Pfam" id="PF13302">
    <property type="entry name" value="Acetyltransf_3"/>
    <property type="match status" value="1"/>
</dbReference>
<accession>A0ABM7T2D5</accession>
<dbReference type="InterPro" id="IPR000182">
    <property type="entry name" value="GNAT_dom"/>
</dbReference>
<protein>
    <submittedName>
        <fullName evidence="2">GNAT family acetyltransferase</fullName>
    </submittedName>
</protein>
<reference evidence="3" key="1">
    <citation type="submission" date="2021-07" db="EMBL/GenBank/DDBJ databases">
        <title>Complete genome sequencing of a Clostridium isolate.</title>
        <authorList>
            <person name="Ueki A."/>
            <person name="Tonouchi A."/>
        </authorList>
    </citation>
    <scope>NUCLEOTIDE SEQUENCE [LARGE SCALE GENOMIC DNA]</scope>
    <source>
        <strain evidence="3">C5S11</strain>
    </source>
</reference>
<organism evidence="2 3">
    <name type="scientific">Clostridium gelidum</name>
    <dbReference type="NCBI Taxonomy" id="704125"/>
    <lineage>
        <taxon>Bacteria</taxon>
        <taxon>Bacillati</taxon>
        <taxon>Bacillota</taxon>
        <taxon>Clostridia</taxon>
        <taxon>Eubacteriales</taxon>
        <taxon>Clostridiaceae</taxon>
        <taxon>Clostridium</taxon>
    </lineage>
</organism>
<dbReference type="SUPFAM" id="SSF55729">
    <property type="entry name" value="Acyl-CoA N-acyltransferases (Nat)"/>
    <property type="match status" value="1"/>
</dbReference>
<evidence type="ECO:0000313" key="2">
    <source>
        <dbReference type="EMBL" id="BCZ45772.1"/>
    </source>
</evidence>
<sequence length="183" mass="20933">MKNLGTKTIETERLILRKFTTDDAMDMYENWASDDMVTKFLTWPTHKDVEASKSVINLWIKESESENNYQWGIELKDTKEVIGSIGVVNIDLDIEAVEIGYCIGKNYWKQGIMSESFKALIDFFFQEVQVNRIEAKHDTNNPGSGKVMSKCGMKFEGIKRKGGINNTGICDMAYYATLKSDWN</sequence>
<dbReference type="InterPro" id="IPR016181">
    <property type="entry name" value="Acyl_CoA_acyltransferase"/>
</dbReference>
<dbReference type="PANTHER" id="PTHR43792">
    <property type="entry name" value="GNAT FAMILY, PUTATIVE (AFU_ORTHOLOGUE AFUA_3G00765)-RELATED-RELATED"/>
    <property type="match status" value="1"/>
</dbReference>
<feature type="domain" description="N-acetyltransferase" evidence="1">
    <location>
        <begin position="14"/>
        <end position="177"/>
    </location>
</feature>